<protein>
    <submittedName>
        <fullName evidence="1">Uncharacterized protein</fullName>
    </submittedName>
</protein>
<comment type="caution">
    <text evidence="1">The sequence shown here is derived from an EMBL/GenBank/DDBJ whole genome shotgun (WGS) entry which is preliminary data.</text>
</comment>
<reference evidence="1 2" key="1">
    <citation type="submission" date="2018-07" db="EMBL/GenBank/DDBJ databases">
        <title>Genomic Encyclopedia of Type Strains, Phase III (KMG-III): the genomes of soil and plant-associated and newly described type strains.</title>
        <authorList>
            <person name="Whitman W."/>
        </authorList>
    </citation>
    <scope>NUCLEOTIDE SEQUENCE [LARGE SCALE GENOMIC DNA]</scope>
    <source>
        <strain evidence="1 2">31-25a</strain>
    </source>
</reference>
<name>A0A368YA28_9HYPH</name>
<dbReference type="EMBL" id="QPJM01000060">
    <property type="protein sequence ID" value="RCW77062.1"/>
    <property type="molecule type" value="Genomic_DNA"/>
</dbReference>
<keyword evidence="2" id="KW-1185">Reference proteome</keyword>
<sequence>MRVRDGISRDLIRCANDVMFLSSVEKQALLREASTVIHWYQALLAFSGEPADDPGSDIAARLSQFADDINFRYADETKAIMLEAAGIIRILRLMLGIRQEIIDEPM</sequence>
<dbReference type="RefSeq" id="WP_114433128.1">
    <property type="nucleotide sequence ID" value="NZ_QPJM01000060.1"/>
</dbReference>
<organism evidence="1 2">
    <name type="scientific">Phyllobacterium bourgognense</name>
    <dbReference type="NCBI Taxonomy" id="314236"/>
    <lineage>
        <taxon>Bacteria</taxon>
        <taxon>Pseudomonadati</taxon>
        <taxon>Pseudomonadota</taxon>
        <taxon>Alphaproteobacteria</taxon>
        <taxon>Hyphomicrobiales</taxon>
        <taxon>Phyllobacteriaceae</taxon>
        <taxon>Phyllobacterium</taxon>
    </lineage>
</organism>
<gene>
    <name evidence="1" type="ORF">C7476_1602</name>
</gene>
<evidence type="ECO:0000313" key="2">
    <source>
        <dbReference type="Proteomes" id="UP000253324"/>
    </source>
</evidence>
<evidence type="ECO:0000313" key="1">
    <source>
        <dbReference type="EMBL" id="RCW77062.1"/>
    </source>
</evidence>
<accession>A0A368YA28</accession>
<dbReference type="AlphaFoldDB" id="A0A368YA28"/>
<dbReference type="OrthoDB" id="8116899at2"/>
<proteinExistence type="predicted"/>
<dbReference type="Proteomes" id="UP000253324">
    <property type="component" value="Unassembled WGS sequence"/>
</dbReference>